<protein>
    <submittedName>
        <fullName evidence="6">ABC transporter ATP-binding protein</fullName>
    </submittedName>
</protein>
<keyword evidence="2" id="KW-0547">Nucleotide-binding</keyword>
<sequence length="325" mass="34710">MPLEHAETPPIAGAQGAAAASSDEAAVARAAETDAQDGAGGKIAADAAFDAEEPPHASPHGSCGGDSEPLLDVRSLTCGYHRKVIVRDASFSLRRGQFACIIGTNGCGKTTLLKTVLGLLPPMGGHARIRGEDIASLSDAERARHIAYIPQAHTPPFPFSVADVVLMGRTPHIGRFSNVSHEDKRIAWDALCMLGIEHLAERTYTKLSGGQQQLVLIARALTQQPELIVMDEPTASLDFGNQQIVLARMKELSRRGATVLMVTHDPGHAVYCADTVVVMKEGCVTGTGTPDEIITKPQMEAIYRTPIHVSDIMVEGQMRRICVPL</sequence>
<evidence type="ECO:0000256" key="4">
    <source>
        <dbReference type="SAM" id="MobiDB-lite"/>
    </source>
</evidence>
<reference evidence="6" key="1">
    <citation type="submission" date="2021-02" db="EMBL/GenBank/DDBJ databases">
        <title>Infant gut strain persistence is associated with maternal origin, phylogeny, and functional potential including surface adhesion and iron acquisition.</title>
        <authorList>
            <person name="Lou Y.C."/>
        </authorList>
    </citation>
    <scope>NUCLEOTIDE SEQUENCE</scope>
    <source>
        <strain evidence="6">L2_039_000G1_dasL2_039_000G1_concoct_11</strain>
    </source>
</reference>
<dbReference type="InterPro" id="IPR050153">
    <property type="entry name" value="Metal_Ion_Import_ABC"/>
</dbReference>
<dbReference type="SMART" id="SM00382">
    <property type="entry name" value="AAA"/>
    <property type="match status" value="1"/>
</dbReference>
<dbReference type="Gene3D" id="3.40.50.300">
    <property type="entry name" value="P-loop containing nucleotide triphosphate hydrolases"/>
    <property type="match status" value="1"/>
</dbReference>
<dbReference type="GO" id="GO:0016887">
    <property type="term" value="F:ATP hydrolysis activity"/>
    <property type="evidence" value="ECO:0007669"/>
    <property type="project" value="InterPro"/>
</dbReference>
<evidence type="ECO:0000256" key="1">
    <source>
        <dbReference type="ARBA" id="ARBA00022448"/>
    </source>
</evidence>
<feature type="domain" description="ABC transporter" evidence="5">
    <location>
        <begin position="71"/>
        <end position="306"/>
    </location>
</feature>
<dbReference type="EMBL" id="JAGZSV010000037">
    <property type="protein sequence ID" value="MBS6940507.1"/>
    <property type="molecule type" value="Genomic_DNA"/>
</dbReference>
<evidence type="ECO:0000259" key="5">
    <source>
        <dbReference type="PROSITE" id="PS50893"/>
    </source>
</evidence>
<dbReference type="Pfam" id="PF00005">
    <property type="entry name" value="ABC_tran"/>
    <property type="match status" value="1"/>
</dbReference>
<dbReference type="InterPro" id="IPR003593">
    <property type="entry name" value="AAA+_ATPase"/>
</dbReference>
<dbReference type="AlphaFoldDB" id="A0A943USM4"/>
<dbReference type="FunFam" id="3.40.50.300:FF:000134">
    <property type="entry name" value="Iron-enterobactin ABC transporter ATP-binding protein"/>
    <property type="match status" value="1"/>
</dbReference>
<organism evidence="6 7">
    <name type="scientific">Slackia piriformis</name>
    <dbReference type="NCBI Taxonomy" id="626934"/>
    <lineage>
        <taxon>Bacteria</taxon>
        <taxon>Bacillati</taxon>
        <taxon>Actinomycetota</taxon>
        <taxon>Coriobacteriia</taxon>
        <taxon>Eggerthellales</taxon>
        <taxon>Eggerthellaceae</taxon>
        <taxon>Slackia</taxon>
    </lineage>
</organism>
<dbReference type="PROSITE" id="PS50893">
    <property type="entry name" value="ABC_TRANSPORTER_2"/>
    <property type="match status" value="1"/>
</dbReference>
<name>A0A943USM4_9ACTN</name>
<feature type="region of interest" description="Disordered" evidence="4">
    <location>
        <begin position="1"/>
        <end position="43"/>
    </location>
</feature>
<dbReference type="PANTHER" id="PTHR42734">
    <property type="entry name" value="METAL TRANSPORT SYSTEM ATP-BINDING PROTEIN TM_0124-RELATED"/>
    <property type="match status" value="1"/>
</dbReference>
<dbReference type="InterPro" id="IPR003439">
    <property type="entry name" value="ABC_transporter-like_ATP-bd"/>
</dbReference>
<evidence type="ECO:0000256" key="2">
    <source>
        <dbReference type="ARBA" id="ARBA00022741"/>
    </source>
</evidence>
<dbReference type="PANTHER" id="PTHR42734:SF19">
    <property type="entry name" value="IRON COMPOUNDS ABC TRANSPORTER, ATP-BINDING PROTEIN"/>
    <property type="match status" value="1"/>
</dbReference>
<dbReference type="InterPro" id="IPR027417">
    <property type="entry name" value="P-loop_NTPase"/>
</dbReference>
<accession>A0A943USM4</accession>
<dbReference type="CDD" id="cd03214">
    <property type="entry name" value="ABC_Iron-Siderophores_B12_Hemin"/>
    <property type="match status" value="1"/>
</dbReference>
<dbReference type="InterPro" id="IPR017871">
    <property type="entry name" value="ABC_transporter-like_CS"/>
</dbReference>
<dbReference type="PROSITE" id="PS00211">
    <property type="entry name" value="ABC_TRANSPORTER_1"/>
    <property type="match status" value="1"/>
</dbReference>
<gene>
    <name evidence="6" type="ORF">KH142_03315</name>
</gene>
<proteinExistence type="predicted"/>
<comment type="caution">
    <text evidence="6">The sequence shown here is derived from an EMBL/GenBank/DDBJ whole genome shotgun (WGS) entry which is preliminary data.</text>
</comment>
<keyword evidence="1" id="KW-0813">Transport</keyword>
<feature type="compositionally biased region" description="Low complexity" evidence="4">
    <location>
        <begin position="12"/>
        <end position="30"/>
    </location>
</feature>
<dbReference type="Proteomes" id="UP000727506">
    <property type="component" value="Unassembled WGS sequence"/>
</dbReference>
<evidence type="ECO:0000256" key="3">
    <source>
        <dbReference type="ARBA" id="ARBA00022840"/>
    </source>
</evidence>
<evidence type="ECO:0000313" key="6">
    <source>
        <dbReference type="EMBL" id="MBS6940507.1"/>
    </source>
</evidence>
<keyword evidence="3 6" id="KW-0067">ATP-binding</keyword>
<evidence type="ECO:0000313" key="7">
    <source>
        <dbReference type="Proteomes" id="UP000727506"/>
    </source>
</evidence>
<dbReference type="GO" id="GO:0005524">
    <property type="term" value="F:ATP binding"/>
    <property type="evidence" value="ECO:0007669"/>
    <property type="project" value="UniProtKB-KW"/>
</dbReference>
<dbReference type="SUPFAM" id="SSF52540">
    <property type="entry name" value="P-loop containing nucleoside triphosphate hydrolases"/>
    <property type="match status" value="1"/>
</dbReference>